<dbReference type="InterPro" id="IPR009078">
    <property type="entry name" value="Ferritin-like_SF"/>
</dbReference>
<feature type="domain" description="Ferritin-like diiron" evidence="2">
    <location>
        <begin position="38"/>
        <end position="169"/>
    </location>
</feature>
<dbReference type="InterPro" id="IPR052753">
    <property type="entry name" value="Rbr2/Nigerythrin"/>
</dbReference>
<feature type="chain" id="PRO_5045179504" evidence="1">
    <location>
        <begin position="29"/>
        <end position="326"/>
    </location>
</feature>
<dbReference type="PANTHER" id="PTHR33746">
    <property type="entry name" value="RUBRERYTHRIN"/>
    <property type="match status" value="1"/>
</dbReference>
<dbReference type="PANTHER" id="PTHR33746:SF4">
    <property type="entry name" value="RUBRERYTHRIN"/>
    <property type="match status" value="1"/>
</dbReference>
<accession>A0ABV5TA58</accession>
<dbReference type="EMBL" id="JBHMBS010000004">
    <property type="protein sequence ID" value="MFB9675968.1"/>
    <property type="molecule type" value="Genomic_DNA"/>
</dbReference>
<comment type="caution">
    <text evidence="3">The sequence shown here is derived from an EMBL/GenBank/DDBJ whole genome shotgun (WGS) entry which is preliminary data.</text>
</comment>
<evidence type="ECO:0000313" key="4">
    <source>
        <dbReference type="Proteomes" id="UP001589610"/>
    </source>
</evidence>
<dbReference type="Pfam" id="PF02915">
    <property type="entry name" value="Rubrerythrin"/>
    <property type="match status" value="2"/>
</dbReference>
<dbReference type="SUPFAM" id="SSF47240">
    <property type="entry name" value="Ferritin-like"/>
    <property type="match status" value="2"/>
</dbReference>
<dbReference type="Gene3D" id="1.20.1260.10">
    <property type="match status" value="2"/>
</dbReference>
<evidence type="ECO:0000259" key="2">
    <source>
        <dbReference type="PROSITE" id="PS50905"/>
    </source>
</evidence>
<dbReference type="Proteomes" id="UP001589610">
    <property type="component" value="Unassembled WGS sequence"/>
</dbReference>
<keyword evidence="1" id="KW-0732">Signal</keyword>
<dbReference type="RefSeq" id="WP_344748626.1">
    <property type="nucleotide sequence ID" value="NZ_BAAAWW010000164.1"/>
</dbReference>
<sequence>MRVRGFAWWRIGAAVVGTVALLAAPADGATASLGHGADSIDPSTRADITAAMRGEAFAYARYRAYAAQAARERLPDVQALFERTAAVELGEHFAEQAKMTGPSGDNIANLRDAIAGESYEATSMYKEFATQAEVDGDLNAARLFKEISSDEARHHRQFVQALKAVSDPASGVTVPAGVTAEPVSVPAGKPEVSSPRTLRNLRSAIGGEAFAHAKYALYAERARATGQPELAALFDRTAQVELTEHFAEEAKLAGLVRDTKSNLCEAIAGENREGNRMYPTYARQAATIGDTTVAELLTDTASDELGHARAFTGALSALGGRCPASG</sequence>
<evidence type="ECO:0000256" key="1">
    <source>
        <dbReference type="SAM" id="SignalP"/>
    </source>
</evidence>
<feature type="domain" description="Ferritin-like diiron" evidence="2">
    <location>
        <begin position="191"/>
        <end position="322"/>
    </location>
</feature>
<gene>
    <name evidence="3" type="ORF">ACFFRH_10755</name>
</gene>
<dbReference type="PROSITE" id="PS50905">
    <property type="entry name" value="FERRITIN_LIKE"/>
    <property type="match status" value="2"/>
</dbReference>
<name>A0ABV5TA58_9ACTN</name>
<dbReference type="InterPro" id="IPR012347">
    <property type="entry name" value="Ferritin-like"/>
</dbReference>
<organism evidence="3 4">
    <name type="scientific">Streptosporangium vulgare</name>
    <dbReference type="NCBI Taxonomy" id="46190"/>
    <lineage>
        <taxon>Bacteria</taxon>
        <taxon>Bacillati</taxon>
        <taxon>Actinomycetota</taxon>
        <taxon>Actinomycetes</taxon>
        <taxon>Streptosporangiales</taxon>
        <taxon>Streptosporangiaceae</taxon>
        <taxon>Streptosporangium</taxon>
    </lineage>
</organism>
<evidence type="ECO:0000313" key="3">
    <source>
        <dbReference type="EMBL" id="MFB9675968.1"/>
    </source>
</evidence>
<dbReference type="InterPro" id="IPR009040">
    <property type="entry name" value="Ferritin-like_diiron"/>
</dbReference>
<keyword evidence="4" id="KW-1185">Reference proteome</keyword>
<dbReference type="InterPro" id="IPR003251">
    <property type="entry name" value="Rr_diiron-bd_dom"/>
</dbReference>
<reference evidence="3 4" key="1">
    <citation type="submission" date="2024-09" db="EMBL/GenBank/DDBJ databases">
        <authorList>
            <person name="Sun Q."/>
            <person name="Mori K."/>
        </authorList>
    </citation>
    <scope>NUCLEOTIDE SEQUENCE [LARGE SCALE GENOMIC DNA]</scope>
    <source>
        <strain evidence="3 4">JCM 3028</strain>
    </source>
</reference>
<feature type="signal peptide" evidence="1">
    <location>
        <begin position="1"/>
        <end position="28"/>
    </location>
</feature>
<proteinExistence type="predicted"/>
<protein>
    <submittedName>
        <fullName evidence="3">Ferritin family protein</fullName>
    </submittedName>
</protein>